<evidence type="ECO:0000313" key="3">
    <source>
        <dbReference type="Proteomes" id="UP001596145"/>
    </source>
</evidence>
<name>A0ABD5QUD2_9EURY</name>
<dbReference type="SUPFAM" id="SSF55008">
    <property type="entry name" value="HMA, heavy metal-associated domain"/>
    <property type="match status" value="1"/>
</dbReference>
<protein>
    <submittedName>
        <fullName evidence="2">Heavy-metal-associated domain-containing protein</fullName>
    </submittedName>
</protein>
<dbReference type="Gene3D" id="3.30.70.100">
    <property type="match status" value="1"/>
</dbReference>
<proteinExistence type="predicted"/>
<accession>A0ABD5QUD2</accession>
<dbReference type="EMBL" id="JBHSKV010000018">
    <property type="protein sequence ID" value="MFC5135711.1"/>
    <property type="molecule type" value="Genomic_DNA"/>
</dbReference>
<sequence length="64" mass="6381">MRTIEIDGMACGGCEDNVVDALDDVPGVESATADHEAGTASVEGDAADAALTSAIEEAGHETAF</sequence>
<reference evidence="2 3" key="1">
    <citation type="journal article" date="2019" name="Int. J. Syst. Evol. Microbiol.">
        <title>The Global Catalogue of Microorganisms (GCM) 10K type strain sequencing project: providing services to taxonomists for standard genome sequencing and annotation.</title>
        <authorList>
            <consortium name="The Broad Institute Genomics Platform"/>
            <consortium name="The Broad Institute Genome Sequencing Center for Infectious Disease"/>
            <person name="Wu L."/>
            <person name="Ma J."/>
        </authorList>
    </citation>
    <scope>NUCLEOTIDE SEQUENCE [LARGE SCALE GENOMIC DNA]</scope>
    <source>
        <strain evidence="2 3">CGMCC 1.16026</strain>
    </source>
</reference>
<dbReference type="CDD" id="cd00371">
    <property type="entry name" value="HMA"/>
    <property type="match status" value="1"/>
</dbReference>
<keyword evidence="3" id="KW-1185">Reference proteome</keyword>
<dbReference type="Pfam" id="PF00403">
    <property type="entry name" value="HMA"/>
    <property type="match status" value="1"/>
</dbReference>
<dbReference type="AlphaFoldDB" id="A0ABD5QUD2"/>
<dbReference type="InterPro" id="IPR036163">
    <property type="entry name" value="HMA_dom_sf"/>
</dbReference>
<organism evidence="2 3">
    <name type="scientific">Halorubrum glutamatedens</name>
    <dbReference type="NCBI Taxonomy" id="2707018"/>
    <lineage>
        <taxon>Archaea</taxon>
        <taxon>Methanobacteriati</taxon>
        <taxon>Methanobacteriota</taxon>
        <taxon>Stenosarchaea group</taxon>
        <taxon>Halobacteria</taxon>
        <taxon>Halobacteriales</taxon>
        <taxon>Haloferacaceae</taxon>
        <taxon>Halorubrum</taxon>
    </lineage>
</organism>
<comment type="caution">
    <text evidence="2">The sequence shown here is derived from an EMBL/GenBank/DDBJ whole genome shotgun (WGS) entry which is preliminary data.</text>
</comment>
<dbReference type="PROSITE" id="PS50846">
    <property type="entry name" value="HMA_2"/>
    <property type="match status" value="1"/>
</dbReference>
<feature type="domain" description="HMA" evidence="1">
    <location>
        <begin position="1"/>
        <end position="64"/>
    </location>
</feature>
<evidence type="ECO:0000313" key="2">
    <source>
        <dbReference type="EMBL" id="MFC5135711.1"/>
    </source>
</evidence>
<evidence type="ECO:0000259" key="1">
    <source>
        <dbReference type="PROSITE" id="PS50846"/>
    </source>
</evidence>
<dbReference type="RefSeq" id="WP_122105341.1">
    <property type="nucleotide sequence ID" value="NZ_JBHSKV010000018.1"/>
</dbReference>
<dbReference type="Proteomes" id="UP001596145">
    <property type="component" value="Unassembled WGS sequence"/>
</dbReference>
<dbReference type="InterPro" id="IPR006121">
    <property type="entry name" value="HMA_dom"/>
</dbReference>
<gene>
    <name evidence="2" type="ORF">ACFPJA_13420</name>
</gene>